<reference evidence="1 2" key="1">
    <citation type="submission" date="2012-02" db="EMBL/GenBank/DDBJ databases">
        <title>The Genome Sequence of Bacteroides finegoldii CL09T03C10.</title>
        <authorList>
            <consortium name="The Broad Institute Genome Sequencing Platform"/>
            <person name="Earl A."/>
            <person name="Ward D."/>
            <person name="Feldgarden M."/>
            <person name="Gevers D."/>
            <person name="Zitomersky N.L."/>
            <person name="Coyne M.J."/>
            <person name="Comstock L.E."/>
            <person name="Young S.K."/>
            <person name="Zeng Q."/>
            <person name="Gargeya S."/>
            <person name="Fitzgerald M."/>
            <person name="Haas B."/>
            <person name="Abouelleil A."/>
            <person name="Alvarado L."/>
            <person name="Arachchi H.M."/>
            <person name="Berlin A."/>
            <person name="Chapman S.B."/>
            <person name="Gearin G."/>
            <person name="Goldberg J."/>
            <person name="Griggs A."/>
            <person name="Gujja S."/>
            <person name="Hansen M."/>
            <person name="Heiman D."/>
            <person name="Howarth C."/>
            <person name="Larimer J."/>
            <person name="Lui A."/>
            <person name="MacDonald P.J.P."/>
            <person name="McCowen C."/>
            <person name="Montmayeur A."/>
            <person name="Murphy C."/>
            <person name="Neiman D."/>
            <person name="Pearson M."/>
            <person name="Priest M."/>
            <person name="Roberts A."/>
            <person name="Saif S."/>
            <person name="Shea T."/>
            <person name="Sisk P."/>
            <person name="Stolte C."/>
            <person name="Sykes S."/>
            <person name="Wortman J."/>
            <person name="Nusbaum C."/>
            <person name="Birren B."/>
        </authorList>
    </citation>
    <scope>NUCLEOTIDE SEQUENCE [LARGE SCALE GENOMIC DNA]</scope>
    <source>
        <strain evidence="1 2">CL09T03C10</strain>
    </source>
</reference>
<proteinExistence type="predicted"/>
<comment type="caution">
    <text evidence="1">The sequence shown here is derived from an EMBL/GenBank/DDBJ whole genome shotgun (WGS) entry which is preliminary data.</text>
</comment>
<gene>
    <name evidence="1" type="ORF">HMPREF1057_02777</name>
</gene>
<organism evidence="1 2">
    <name type="scientific">Bacteroides finegoldii CL09T03C10</name>
    <dbReference type="NCBI Taxonomy" id="997888"/>
    <lineage>
        <taxon>Bacteria</taxon>
        <taxon>Pseudomonadati</taxon>
        <taxon>Bacteroidota</taxon>
        <taxon>Bacteroidia</taxon>
        <taxon>Bacteroidales</taxon>
        <taxon>Bacteroidaceae</taxon>
        <taxon>Bacteroides</taxon>
    </lineage>
</organism>
<evidence type="ECO:0000313" key="1">
    <source>
        <dbReference type="EMBL" id="EKJ90137.1"/>
    </source>
</evidence>
<name>K5BSM9_9BACE</name>
<dbReference type="AlphaFoldDB" id="K5BSM9"/>
<dbReference type="EMBL" id="AGXW01000011">
    <property type="protein sequence ID" value="EKJ90137.1"/>
    <property type="molecule type" value="Genomic_DNA"/>
</dbReference>
<dbReference type="HOGENOM" id="CLU_3304694_0_0_10"/>
<protein>
    <submittedName>
        <fullName evidence="1">Uncharacterized protein</fullName>
    </submittedName>
</protein>
<dbReference type="Proteomes" id="UP000007995">
    <property type="component" value="Unassembled WGS sequence"/>
</dbReference>
<evidence type="ECO:0000313" key="2">
    <source>
        <dbReference type="Proteomes" id="UP000007995"/>
    </source>
</evidence>
<accession>K5BSM9</accession>
<sequence>MENDEPNILRDVLESAIRNENWKLAQIALSQLKKYRLFR</sequence>